<dbReference type="Proteomes" id="UP001500459">
    <property type="component" value="Unassembled WGS sequence"/>
</dbReference>
<organism evidence="1 2">
    <name type="scientific">Aquimarina addita</name>
    <dbReference type="NCBI Taxonomy" id="870485"/>
    <lineage>
        <taxon>Bacteria</taxon>
        <taxon>Pseudomonadati</taxon>
        <taxon>Bacteroidota</taxon>
        <taxon>Flavobacteriia</taxon>
        <taxon>Flavobacteriales</taxon>
        <taxon>Flavobacteriaceae</taxon>
        <taxon>Aquimarina</taxon>
    </lineage>
</organism>
<dbReference type="EMBL" id="BAABCW010000020">
    <property type="protein sequence ID" value="GAA3518944.1"/>
    <property type="molecule type" value="Genomic_DNA"/>
</dbReference>
<evidence type="ECO:0000313" key="1">
    <source>
        <dbReference type="EMBL" id="GAA3518944.1"/>
    </source>
</evidence>
<accession>A0ABP6UU68</accession>
<sequence>MNVYSQNRYETDSITAYSLIKNEMANLKERGIEKTNVISLFDDTGKIIIFWKEKEKYRAVKMHYKGKESNKVKKQMLSKLDKKNIELIFKNPQILSKISNSNCNEKAHSLNKVNINTEKYSNSFFSNCEQDNELIPFTSLYFSLR</sequence>
<proteinExistence type="predicted"/>
<keyword evidence="2" id="KW-1185">Reference proteome</keyword>
<name>A0ABP6UU68_9FLAO</name>
<comment type="caution">
    <text evidence="1">The sequence shown here is derived from an EMBL/GenBank/DDBJ whole genome shotgun (WGS) entry which is preliminary data.</text>
</comment>
<reference evidence="2" key="1">
    <citation type="journal article" date="2019" name="Int. J. Syst. Evol. Microbiol.">
        <title>The Global Catalogue of Microorganisms (GCM) 10K type strain sequencing project: providing services to taxonomists for standard genome sequencing and annotation.</title>
        <authorList>
            <consortium name="The Broad Institute Genomics Platform"/>
            <consortium name="The Broad Institute Genome Sequencing Center for Infectious Disease"/>
            <person name="Wu L."/>
            <person name="Ma J."/>
        </authorList>
    </citation>
    <scope>NUCLEOTIDE SEQUENCE [LARGE SCALE GENOMIC DNA]</scope>
    <source>
        <strain evidence="2">JCM 17106</strain>
    </source>
</reference>
<gene>
    <name evidence="1" type="ORF">GCM10022393_36360</name>
</gene>
<evidence type="ECO:0000313" key="2">
    <source>
        <dbReference type="Proteomes" id="UP001500459"/>
    </source>
</evidence>
<protein>
    <submittedName>
        <fullName evidence="1">Uncharacterized protein</fullName>
    </submittedName>
</protein>